<dbReference type="InterPro" id="IPR027417">
    <property type="entry name" value="P-loop_NTPase"/>
</dbReference>
<dbReference type="Gene3D" id="1.10.3060.10">
    <property type="entry name" value="Helical scaffold and wing domains of SecA"/>
    <property type="match status" value="1"/>
</dbReference>
<evidence type="ECO:0000259" key="17">
    <source>
        <dbReference type="PROSITE" id="PS51194"/>
    </source>
</evidence>
<dbReference type="InterPro" id="IPR044722">
    <property type="entry name" value="SecA_SF2_C"/>
</dbReference>
<dbReference type="SMART" id="SM00958">
    <property type="entry name" value="SecA_PP_bind"/>
    <property type="match status" value="1"/>
</dbReference>
<feature type="binding site" evidence="12">
    <location>
        <position position="700"/>
    </location>
    <ligand>
        <name>ATP</name>
        <dbReference type="ChEBI" id="CHEBI:30616"/>
    </ligand>
</feature>
<keyword evidence="4 12" id="KW-1003">Cell membrane</keyword>
<dbReference type="FunFam" id="3.40.50.300:FF:000429">
    <property type="entry name" value="Preprotein translocase subunit SecA"/>
    <property type="match status" value="1"/>
</dbReference>
<evidence type="ECO:0000256" key="10">
    <source>
        <dbReference type="ARBA" id="ARBA00023010"/>
    </source>
</evidence>
<dbReference type="CDD" id="cd17928">
    <property type="entry name" value="DEXDc_SecA"/>
    <property type="match status" value="1"/>
</dbReference>
<dbReference type="RefSeq" id="WP_095605741.1">
    <property type="nucleotide sequence ID" value="NZ_NSKE01000003.1"/>
</dbReference>
<dbReference type="EC" id="7.4.2.8" evidence="12"/>
<comment type="function">
    <text evidence="12">Part of the Sec protein translocase complex. Interacts with the SecYEG preprotein conducting channel. Has a central role in coupling the hydrolysis of ATP to the transfer of proteins into and across the cell membrane, serving as an ATP-driven molecular motor driving the stepwise translocation of polypeptide chains across the membrane.</text>
</comment>
<dbReference type="InterPro" id="IPR001650">
    <property type="entry name" value="Helicase_C-like"/>
</dbReference>
<dbReference type="AlphaFoldDB" id="A0A2A2GD87"/>
<dbReference type="FunFam" id="3.40.50.300:FF:000246">
    <property type="entry name" value="Preprotein translocase subunit SecA"/>
    <property type="match status" value="1"/>
</dbReference>
<reference evidence="19 20" key="1">
    <citation type="submission" date="2017-08" db="EMBL/GenBank/DDBJ databases">
        <title>Aliifodinibius alkalisoli sp. nov., isolated from saline alkaline soil.</title>
        <authorList>
            <person name="Liu D."/>
            <person name="Zhang G."/>
        </authorList>
    </citation>
    <scope>NUCLEOTIDE SEQUENCE [LARGE SCALE GENOMIC DNA]</scope>
    <source>
        <strain evidence="19 20">WN023</strain>
    </source>
</reference>
<evidence type="ECO:0000256" key="7">
    <source>
        <dbReference type="ARBA" id="ARBA00022840"/>
    </source>
</evidence>
<feature type="binding site" evidence="12">
    <location>
        <position position="152"/>
    </location>
    <ligand>
        <name>ATP</name>
        <dbReference type="ChEBI" id="CHEBI:30616"/>
    </ligand>
</feature>
<dbReference type="PROSITE" id="PS01312">
    <property type="entry name" value="SECA"/>
    <property type="match status" value="1"/>
</dbReference>
<feature type="binding site" evidence="12">
    <location>
        <begin position="170"/>
        <end position="174"/>
    </location>
    <ligand>
        <name>ATP</name>
        <dbReference type="ChEBI" id="CHEBI:30616"/>
    </ligand>
</feature>
<keyword evidence="6 12" id="KW-0547">Nucleotide-binding</keyword>
<dbReference type="InterPro" id="IPR011130">
    <property type="entry name" value="SecA_preprotein_X-link_dom"/>
</dbReference>
<dbReference type="NCBIfam" id="TIGR00963">
    <property type="entry name" value="secA"/>
    <property type="match status" value="1"/>
</dbReference>
<evidence type="ECO:0000256" key="15">
    <source>
        <dbReference type="SAM" id="MobiDB-lite"/>
    </source>
</evidence>
<dbReference type="Pfam" id="PF07516">
    <property type="entry name" value="SecA_SW"/>
    <property type="match status" value="1"/>
</dbReference>
<sequence>MFDTLSETVGDVLTSIFGTKSDRDLKKIWPIVEKVNEHYEGMEQLSDEELKQKTESFRQKIEDATKEINEEIESLKETLNSDEELSVNRRRELAEELDDLKQEQTDTIEDVLEEILPEAFAVMKDTCRRFLGEKWMVGGNMNEWSMVPYDVQIAGAIAMHQGKIAEMKTGEGKTLAAIMPAYLNALSGRGVHIVTVNNYLAKRDAEWNEPLFNFHGLEVDCVDLYDPNSQPRREAYQADITYGTNNEFGFDYLRDNMVINSEQLVQRDHNFAIIDEIDSILIDEARTPLIISGPVPEDTQSEKYEELKPRVESLVSAQKKLVANLVKEGQEHLEEGNREKAGLALYRAQRGFPKNKKFRKMMQVPENQKLVQETEAFYLQDNARRLPEVDEVLYYSVDMKMNNIEMTEKGQDFITKADEEEEFFVIPDLGTETTDLDEEMDKLREQKIKEIEENDEWSEEYKEEKIEEAKQEVAQKREQRLNELHRLFAERSDRIHTVNQLLKAYTLFEREEEYIVQDGKVQIVDEHTGRVLSGRRYSDGLHQALEAKENVSVEASTQTYATITLQNYFRMYNKLSGMTGTAATEEGEFNEIYDLDVVIIPTNEPVIRDDKEDLVFRTKREKYNAAIERIRSYHENKQPVLVGTTSVDVSETISRMLKREGIPHNVLNAKHHAQESEIVENAGQPGAVTVATNMAGRGTDIKLAPGVKERGGLAILGTERHESRRIDLQLRGRAGRQGDPGESQFFVSLEDDLMQLFGSDRVANVMERLNFEEGEPITHSWITKSLERAQSKVEQNNFSIRKKQLEYDDVLNNQREVIYKRRKHALEGDELRSDIYDMLEDLVESIVEEHYPQGELDKLRDTILRFLAVDIKLDRDEMGRMGPDVLIDHIIERAYEVYRQKEEMISKPLYQVIKNIKKSDADNKPTKVQVIFTDGIRRLRVVVDVDKAYENEGKEVARALERTAVLSTIDSKWMDHLRELDSVKEGIGLRAYGQKDPLLEYKKEAFEMFKQLLDEINQEAISLIWKAIPEMQADEEKLKQAPEERAKVDMKHAKTEHSDATNMGFKSGGGAQQNGGQQQQRSDQKPQPVTVEEEPGRNDYVKIQNMNSGEVIDIKWKKAKRMIDEEGWVLIEK</sequence>
<evidence type="ECO:0000259" key="18">
    <source>
        <dbReference type="PROSITE" id="PS51196"/>
    </source>
</evidence>
<dbReference type="SUPFAM" id="SSF52540">
    <property type="entry name" value="P-loop containing nucleoside triphosphate hydrolases"/>
    <property type="match status" value="2"/>
</dbReference>
<evidence type="ECO:0000256" key="11">
    <source>
        <dbReference type="ARBA" id="ARBA00023136"/>
    </source>
</evidence>
<keyword evidence="8 12" id="KW-0653">Protein transport</keyword>
<feature type="compositionally biased region" description="Basic and acidic residues" evidence="15">
    <location>
        <begin position="1035"/>
        <end position="1059"/>
    </location>
</feature>
<gene>
    <name evidence="12 19" type="primary">secA</name>
    <name evidence="19" type="ORF">CK503_05215</name>
</gene>
<comment type="similarity">
    <text evidence="2 12 13">Belongs to the SecA family.</text>
</comment>
<dbReference type="GO" id="GO:0005886">
    <property type="term" value="C:plasma membrane"/>
    <property type="evidence" value="ECO:0007669"/>
    <property type="project" value="UniProtKB-SubCell"/>
</dbReference>
<evidence type="ECO:0000313" key="19">
    <source>
        <dbReference type="EMBL" id="PAU94873.1"/>
    </source>
</evidence>
<comment type="caution">
    <text evidence="19">The sequence shown here is derived from an EMBL/GenBank/DDBJ whole genome shotgun (WGS) entry which is preliminary data.</text>
</comment>
<dbReference type="GO" id="GO:0065002">
    <property type="term" value="P:intracellular protein transmembrane transport"/>
    <property type="evidence" value="ECO:0007669"/>
    <property type="project" value="UniProtKB-UniRule"/>
</dbReference>
<evidence type="ECO:0000256" key="3">
    <source>
        <dbReference type="ARBA" id="ARBA00022448"/>
    </source>
</evidence>
<dbReference type="InterPro" id="IPR014001">
    <property type="entry name" value="Helicase_ATP-bd"/>
</dbReference>
<accession>A0A2A2GD87</accession>
<dbReference type="PROSITE" id="PS51196">
    <property type="entry name" value="SECA_MOTOR_DEAD"/>
    <property type="match status" value="1"/>
</dbReference>
<evidence type="ECO:0000256" key="1">
    <source>
        <dbReference type="ARBA" id="ARBA00004170"/>
    </source>
</evidence>
<feature type="region of interest" description="Disordered" evidence="15">
    <location>
        <begin position="1035"/>
        <end position="1100"/>
    </location>
</feature>
<feature type="coiled-coil region" evidence="14">
    <location>
        <begin position="47"/>
        <end position="114"/>
    </location>
</feature>
<comment type="subunit">
    <text evidence="12">Monomer and homodimer. Part of the essential Sec protein translocation apparatus which comprises SecA, SecYEG and auxiliary proteins SecDF. Other proteins may also be involved.</text>
</comment>
<dbReference type="Pfam" id="PF07517">
    <property type="entry name" value="SecA_DEAD"/>
    <property type="match status" value="1"/>
</dbReference>
<evidence type="ECO:0000256" key="5">
    <source>
        <dbReference type="ARBA" id="ARBA00022490"/>
    </source>
</evidence>
<keyword evidence="10 12" id="KW-0811">Translocation</keyword>
<keyword evidence="3 12" id="KW-0813">Transport</keyword>
<dbReference type="CDD" id="cd18803">
    <property type="entry name" value="SF2_C_secA"/>
    <property type="match status" value="1"/>
</dbReference>
<dbReference type="EMBL" id="NSKE01000003">
    <property type="protein sequence ID" value="PAU94873.1"/>
    <property type="molecule type" value="Genomic_DNA"/>
</dbReference>
<organism evidence="19 20">
    <name type="scientific">Fodinibius salipaludis</name>
    <dbReference type="NCBI Taxonomy" id="2032627"/>
    <lineage>
        <taxon>Bacteria</taxon>
        <taxon>Pseudomonadati</taxon>
        <taxon>Balneolota</taxon>
        <taxon>Balneolia</taxon>
        <taxon>Balneolales</taxon>
        <taxon>Balneolaceae</taxon>
        <taxon>Fodinibius</taxon>
    </lineage>
</organism>
<dbReference type="SMART" id="SM00957">
    <property type="entry name" value="SecA_DEAD"/>
    <property type="match status" value="1"/>
</dbReference>
<dbReference type="InterPro" id="IPR020937">
    <property type="entry name" value="SecA_CS"/>
</dbReference>
<dbReference type="Proteomes" id="UP000218831">
    <property type="component" value="Unassembled WGS sequence"/>
</dbReference>
<protein>
    <recommendedName>
        <fullName evidence="12 13">Protein translocase subunit SecA</fullName>
        <ecNumber evidence="12">7.4.2.8</ecNumber>
    </recommendedName>
</protein>
<evidence type="ECO:0000256" key="6">
    <source>
        <dbReference type="ARBA" id="ARBA00022741"/>
    </source>
</evidence>
<dbReference type="OrthoDB" id="9805579at2"/>
<dbReference type="Pfam" id="PF01043">
    <property type="entry name" value="SecA_PP_bind"/>
    <property type="match status" value="1"/>
</dbReference>
<keyword evidence="11 12" id="KW-0472">Membrane</keyword>
<evidence type="ECO:0000256" key="2">
    <source>
        <dbReference type="ARBA" id="ARBA00007650"/>
    </source>
</evidence>
<keyword evidence="7 12" id="KW-0067">ATP-binding</keyword>
<dbReference type="SUPFAM" id="SSF81767">
    <property type="entry name" value="Pre-protein crosslinking domain of SecA"/>
    <property type="match status" value="1"/>
</dbReference>
<dbReference type="HAMAP" id="MF_01382">
    <property type="entry name" value="SecA"/>
    <property type="match status" value="1"/>
</dbReference>
<dbReference type="GO" id="GO:0031522">
    <property type="term" value="C:cell envelope Sec protein transport complex"/>
    <property type="evidence" value="ECO:0007669"/>
    <property type="project" value="TreeGrafter"/>
</dbReference>
<keyword evidence="9 12" id="KW-1278">Translocase</keyword>
<evidence type="ECO:0000256" key="14">
    <source>
        <dbReference type="SAM" id="Coils"/>
    </source>
</evidence>
<evidence type="ECO:0000256" key="13">
    <source>
        <dbReference type="RuleBase" id="RU003874"/>
    </source>
</evidence>
<comment type="subcellular location">
    <subcellularLocation>
        <location evidence="12">Cell membrane</location>
        <topology evidence="12">Peripheral membrane protein</topology>
        <orientation evidence="12">Cytoplasmic side</orientation>
    </subcellularLocation>
    <subcellularLocation>
        <location evidence="12">Cytoplasm</location>
    </subcellularLocation>
    <subcellularLocation>
        <location evidence="1">Membrane</location>
        <topology evidence="1">Peripheral membrane protein</topology>
    </subcellularLocation>
    <text evidence="12">Distribution is 50-50.</text>
</comment>
<evidence type="ECO:0000256" key="4">
    <source>
        <dbReference type="ARBA" id="ARBA00022475"/>
    </source>
</evidence>
<dbReference type="Gene3D" id="3.90.1440.10">
    <property type="entry name" value="SecA, preprotein cross-linking domain"/>
    <property type="match status" value="1"/>
</dbReference>
<dbReference type="GO" id="GO:0006605">
    <property type="term" value="P:protein targeting"/>
    <property type="evidence" value="ECO:0007669"/>
    <property type="project" value="UniProtKB-UniRule"/>
</dbReference>
<dbReference type="InterPro" id="IPR014018">
    <property type="entry name" value="SecA_motor_DEAD"/>
</dbReference>
<dbReference type="InterPro" id="IPR000185">
    <property type="entry name" value="SecA"/>
</dbReference>
<evidence type="ECO:0000313" key="20">
    <source>
        <dbReference type="Proteomes" id="UP000218831"/>
    </source>
</evidence>
<dbReference type="InterPro" id="IPR036266">
    <property type="entry name" value="SecA_Wing/Scaffold_sf"/>
</dbReference>
<dbReference type="GO" id="GO:0005524">
    <property type="term" value="F:ATP binding"/>
    <property type="evidence" value="ECO:0007669"/>
    <property type="project" value="UniProtKB-UniRule"/>
</dbReference>
<feature type="domain" description="Helicase ATP-binding" evidence="16">
    <location>
        <begin position="154"/>
        <end position="313"/>
    </location>
</feature>
<evidence type="ECO:0000256" key="8">
    <source>
        <dbReference type="ARBA" id="ARBA00022927"/>
    </source>
</evidence>
<dbReference type="PANTHER" id="PTHR30612:SF0">
    <property type="entry name" value="CHLOROPLAST PROTEIN-TRANSPORTING ATPASE"/>
    <property type="match status" value="1"/>
</dbReference>
<feature type="domain" description="SecA family profile" evidence="18">
    <location>
        <begin position="10"/>
        <end position="778"/>
    </location>
</feature>
<evidence type="ECO:0000259" key="16">
    <source>
        <dbReference type="PROSITE" id="PS51192"/>
    </source>
</evidence>
<dbReference type="GO" id="GO:0005829">
    <property type="term" value="C:cytosol"/>
    <property type="evidence" value="ECO:0007669"/>
    <property type="project" value="TreeGrafter"/>
</dbReference>
<dbReference type="Gene3D" id="3.40.50.300">
    <property type="entry name" value="P-loop containing nucleotide triphosphate hydrolases"/>
    <property type="match status" value="2"/>
</dbReference>
<dbReference type="SUPFAM" id="SSF81886">
    <property type="entry name" value="Helical scaffold and wing domains of SecA"/>
    <property type="match status" value="1"/>
</dbReference>
<dbReference type="PROSITE" id="PS51192">
    <property type="entry name" value="HELICASE_ATP_BIND_1"/>
    <property type="match status" value="1"/>
</dbReference>
<keyword evidence="5 12" id="KW-0963">Cytoplasm</keyword>
<keyword evidence="20" id="KW-1185">Reference proteome</keyword>
<dbReference type="PROSITE" id="PS51194">
    <property type="entry name" value="HELICASE_CTER"/>
    <property type="match status" value="1"/>
</dbReference>
<comment type="catalytic activity">
    <reaction evidence="12">
        <text>ATP + H2O + cellular proteinSide 1 = ADP + phosphate + cellular proteinSide 2.</text>
        <dbReference type="EC" id="7.4.2.8"/>
    </reaction>
</comment>
<dbReference type="PRINTS" id="PR00906">
    <property type="entry name" value="SECA"/>
</dbReference>
<proteinExistence type="inferred from homology"/>
<evidence type="ECO:0000256" key="12">
    <source>
        <dbReference type="HAMAP-Rule" id="MF_01382"/>
    </source>
</evidence>
<name>A0A2A2GD87_9BACT</name>
<feature type="domain" description="Helicase C-terminal" evidence="17">
    <location>
        <begin position="610"/>
        <end position="786"/>
    </location>
</feature>
<dbReference type="InterPro" id="IPR011116">
    <property type="entry name" value="SecA_Wing/Scaffold"/>
</dbReference>
<dbReference type="InterPro" id="IPR011115">
    <property type="entry name" value="SecA_DEAD"/>
</dbReference>
<dbReference type="InterPro" id="IPR036670">
    <property type="entry name" value="SecA_X-link_sf"/>
</dbReference>
<dbReference type="GO" id="GO:0008564">
    <property type="term" value="F:protein-exporting ATPase activity"/>
    <property type="evidence" value="ECO:0007669"/>
    <property type="project" value="UniProtKB-EC"/>
</dbReference>
<feature type="coiled-coil region" evidence="14">
    <location>
        <begin position="433"/>
        <end position="486"/>
    </location>
</feature>
<dbReference type="GO" id="GO:0017038">
    <property type="term" value="P:protein import"/>
    <property type="evidence" value="ECO:0007669"/>
    <property type="project" value="InterPro"/>
</dbReference>
<keyword evidence="14" id="KW-0175">Coiled coil</keyword>
<dbReference type="PANTHER" id="PTHR30612">
    <property type="entry name" value="SECA INNER MEMBRANE COMPONENT OF SEC PROTEIN SECRETION SYSTEM"/>
    <property type="match status" value="1"/>
</dbReference>
<dbReference type="Pfam" id="PF21090">
    <property type="entry name" value="P-loop_SecA"/>
    <property type="match status" value="2"/>
</dbReference>
<evidence type="ECO:0000256" key="9">
    <source>
        <dbReference type="ARBA" id="ARBA00022967"/>
    </source>
</evidence>
<dbReference type="GO" id="GO:0043952">
    <property type="term" value="P:protein transport by the Sec complex"/>
    <property type="evidence" value="ECO:0007669"/>
    <property type="project" value="TreeGrafter"/>
</dbReference>